<protein>
    <recommendedName>
        <fullName evidence="3">Cytidine deaminase</fullName>
    </recommendedName>
</protein>
<evidence type="ECO:0000313" key="2">
    <source>
        <dbReference type="Proteomes" id="UP000185696"/>
    </source>
</evidence>
<dbReference type="SUPFAM" id="SSF53927">
    <property type="entry name" value="Cytidine deaminase-like"/>
    <property type="match status" value="1"/>
</dbReference>
<proteinExistence type="predicted"/>
<comment type="caution">
    <text evidence="1">The sequence shown here is derived from an EMBL/GenBank/DDBJ whole genome shotgun (WGS) entry which is preliminary data.</text>
</comment>
<dbReference type="Proteomes" id="UP000185696">
    <property type="component" value="Unassembled WGS sequence"/>
</dbReference>
<evidence type="ECO:0000313" key="1">
    <source>
        <dbReference type="EMBL" id="OLF05278.1"/>
    </source>
</evidence>
<evidence type="ECO:0008006" key="3">
    <source>
        <dbReference type="Google" id="ProtNLM"/>
    </source>
</evidence>
<dbReference type="OrthoDB" id="9795347at2"/>
<dbReference type="RefSeq" id="WP_075137766.1">
    <property type="nucleotide sequence ID" value="NZ_MSIF01000031.1"/>
</dbReference>
<name>A0A7Z0WEC8_9PSEU</name>
<gene>
    <name evidence="1" type="ORF">BLA60_37130</name>
</gene>
<dbReference type="Gene3D" id="3.40.140.10">
    <property type="entry name" value="Cytidine Deaminase, domain 2"/>
    <property type="match status" value="1"/>
</dbReference>
<accession>A0A7Z0WEC8</accession>
<reference evidence="1 2" key="1">
    <citation type="submission" date="2016-12" db="EMBL/GenBank/DDBJ databases">
        <title>The draft genome sequence of Actinophytocola xinjiangensis.</title>
        <authorList>
            <person name="Wang W."/>
            <person name="Yuan L."/>
        </authorList>
    </citation>
    <scope>NUCLEOTIDE SEQUENCE [LARGE SCALE GENOMIC DNA]</scope>
    <source>
        <strain evidence="1 2">CGMCC 4.4663</strain>
    </source>
</reference>
<sequence>MAVDVELVDAAISLVRNRFGSEDGAGAAAMRLADGTVLTSVGPTAPNSAVELCHEVGAICEAYKLGVPVVASVCVINAPDGHWVLAPCGVCQERLFAYGPEVEVGVPNLADPRTWRTLRLRDLQPHWFGRVFPDEDAWPV</sequence>
<dbReference type="InterPro" id="IPR016193">
    <property type="entry name" value="Cytidine_deaminase-like"/>
</dbReference>
<keyword evidence="2" id="KW-1185">Reference proteome</keyword>
<dbReference type="AlphaFoldDB" id="A0A7Z0WEC8"/>
<dbReference type="GO" id="GO:0003824">
    <property type="term" value="F:catalytic activity"/>
    <property type="evidence" value="ECO:0007669"/>
    <property type="project" value="InterPro"/>
</dbReference>
<dbReference type="EMBL" id="MSIF01000031">
    <property type="protein sequence ID" value="OLF05278.1"/>
    <property type="molecule type" value="Genomic_DNA"/>
</dbReference>
<dbReference type="NCBIfam" id="NF006155">
    <property type="entry name" value="PRK08298.1"/>
    <property type="match status" value="1"/>
</dbReference>
<dbReference type="CDD" id="cd01283">
    <property type="entry name" value="cytidine_deaminase"/>
    <property type="match status" value="1"/>
</dbReference>
<organism evidence="1 2">
    <name type="scientific">Actinophytocola xinjiangensis</name>
    <dbReference type="NCBI Taxonomy" id="485602"/>
    <lineage>
        <taxon>Bacteria</taxon>
        <taxon>Bacillati</taxon>
        <taxon>Actinomycetota</taxon>
        <taxon>Actinomycetes</taxon>
        <taxon>Pseudonocardiales</taxon>
        <taxon>Pseudonocardiaceae</taxon>
    </lineage>
</organism>